<keyword evidence="4" id="KW-1185">Reference proteome</keyword>
<reference evidence="3" key="1">
    <citation type="journal article" date="2023" name="Mol. Phylogenet. Evol.">
        <title>Genome-scale phylogeny and comparative genomics of the fungal order Sordariales.</title>
        <authorList>
            <person name="Hensen N."/>
            <person name="Bonometti L."/>
            <person name="Westerberg I."/>
            <person name="Brannstrom I.O."/>
            <person name="Guillou S."/>
            <person name="Cros-Aarteil S."/>
            <person name="Calhoun S."/>
            <person name="Haridas S."/>
            <person name="Kuo A."/>
            <person name="Mondo S."/>
            <person name="Pangilinan J."/>
            <person name="Riley R."/>
            <person name="LaButti K."/>
            <person name="Andreopoulos B."/>
            <person name="Lipzen A."/>
            <person name="Chen C."/>
            <person name="Yan M."/>
            <person name="Daum C."/>
            <person name="Ng V."/>
            <person name="Clum A."/>
            <person name="Steindorff A."/>
            <person name="Ohm R.A."/>
            <person name="Martin F."/>
            <person name="Silar P."/>
            <person name="Natvig D.O."/>
            <person name="Lalanne C."/>
            <person name="Gautier V."/>
            <person name="Ament-Velasquez S.L."/>
            <person name="Kruys A."/>
            <person name="Hutchinson M.I."/>
            <person name="Powell A.J."/>
            <person name="Barry K."/>
            <person name="Miller A.N."/>
            <person name="Grigoriev I.V."/>
            <person name="Debuchy R."/>
            <person name="Gladieux P."/>
            <person name="Hiltunen Thoren M."/>
            <person name="Johannesson H."/>
        </authorList>
    </citation>
    <scope>NUCLEOTIDE SEQUENCE</scope>
    <source>
        <strain evidence="3">FGSC 1904</strain>
    </source>
</reference>
<organism evidence="3 4">
    <name type="scientific">Sordaria brevicollis</name>
    <dbReference type="NCBI Taxonomy" id="83679"/>
    <lineage>
        <taxon>Eukaryota</taxon>
        <taxon>Fungi</taxon>
        <taxon>Dikarya</taxon>
        <taxon>Ascomycota</taxon>
        <taxon>Pezizomycotina</taxon>
        <taxon>Sordariomycetes</taxon>
        <taxon>Sordariomycetidae</taxon>
        <taxon>Sordariales</taxon>
        <taxon>Sordariaceae</taxon>
        <taxon>Sordaria</taxon>
    </lineage>
</organism>
<keyword evidence="2" id="KW-0812">Transmembrane</keyword>
<dbReference type="AlphaFoldDB" id="A0AAE0PB35"/>
<comment type="caution">
    <text evidence="3">The sequence shown here is derived from an EMBL/GenBank/DDBJ whole genome shotgun (WGS) entry which is preliminary data.</text>
</comment>
<feature type="compositionally biased region" description="Basic and acidic residues" evidence="1">
    <location>
        <begin position="231"/>
        <end position="252"/>
    </location>
</feature>
<proteinExistence type="predicted"/>
<keyword evidence="2" id="KW-1133">Transmembrane helix</keyword>
<reference evidence="3" key="2">
    <citation type="submission" date="2023-07" db="EMBL/GenBank/DDBJ databases">
        <authorList>
            <consortium name="Lawrence Berkeley National Laboratory"/>
            <person name="Haridas S."/>
            <person name="Hensen N."/>
            <person name="Bonometti L."/>
            <person name="Westerberg I."/>
            <person name="Brannstrom I.O."/>
            <person name="Guillou S."/>
            <person name="Cros-Aarteil S."/>
            <person name="Calhoun S."/>
            <person name="Kuo A."/>
            <person name="Mondo S."/>
            <person name="Pangilinan J."/>
            <person name="Riley R."/>
            <person name="LaButti K."/>
            <person name="Andreopoulos B."/>
            <person name="Lipzen A."/>
            <person name="Chen C."/>
            <person name="Yanf M."/>
            <person name="Daum C."/>
            <person name="Ng V."/>
            <person name="Clum A."/>
            <person name="Steindorff A."/>
            <person name="Ohm R."/>
            <person name="Martin F."/>
            <person name="Silar P."/>
            <person name="Natvig D."/>
            <person name="Lalanne C."/>
            <person name="Gautier V."/>
            <person name="Ament-velasquez S.L."/>
            <person name="Kruys A."/>
            <person name="Hutchinson M.I."/>
            <person name="Powell A.J."/>
            <person name="Barry K."/>
            <person name="Miller A.N."/>
            <person name="Grigoriev I.V."/>
            <person name="Debuchy R."/>
            <person name="Gladieux P."/>
            <person name="Thoren M.H."/>
            <person name="Johannesson H."/>
        </authorList>
    </citation>
    <scope>NUCLEOTIDE SEQUENCE</scope>
    <source>
        <strain evidence="3">FGSC 1904</strain>
    </source>
</reference>
<protein>
    <submittedName>
        <fullName evidence="3">Uncharacterized protein</fullName>
    </submittedName>
</protein>
<gene>
    <name evidence="3" type="ORF">B0T20DRAFT_395137</name>
</gene>
<evidence type="ECO:0000256" key="1">
    <source>
        <dbReference type="SAM" id="MobiDB-lite"/>
    </source>
</evidence>
<evidence type="ECO:0000256" key="2">
    <source>
        <dbReference type="SAM" id="Phobius"/>
    </source>
</evidence>
<dbReference type="Proteomes" id="UP001281003">
    <property type="component" value="Unassembled WGS sequence"/>
</dbReference>
<evidence type="ECO:0000313" key="3">
    <source>
        <dbReference type="EMBL" id="KAK3396628.1"/>
    </source>
</evidence>
<feature type="region of interest" description="Disordered" evidence="1">
    <location>
        <begin position="123"/>
        <end position="152"/>
    </location>
</feature>
<keyword evidence="2" id="KW-0472">Membrane</keyword>
<evidence type="ECO:0000313" key="4">
    <source>
        <dbReference type="Proteomes" id="UP001281003"/>
    </source>
</evidence>
<feature type="region of interest" description="Disordered" evidence="1">
    <location>
        <begin position="213"/>
        <end position="252"/>
    </location>
</feature>
<accession>A0AAE0PB35</accession>
<name>A0AAE0PB35_SORBR</name>
<feature type="transmembrane region" description="Helical" evidence="2">
    <location>
        <begin position="97"/>
        <end position="119"/>
    </location>
</feature>
<dbReference type="EMBL" id="JAUTDP010000009">
    <property type="protein sequence ID" value="KAK3396628.1"/>
    <property type="molecule type" value="Genomic_DNA"/>
</dbReference>
<sequence length="252" mass="26514">MTVYESYPYAFKSWLVYDCGMDWIAHTVFRDIHYSTCEAASPTPSAATETIPTTTGASYVATAPTQASPASGVGGIASPSSTETGSSIHSTSSASKAWIAGAVAGPVVALVAGALGFWFGTRRKPPGTEQPVDDNNRQVHDIGGGGATIMSGAGSVQKQGSLLQALHASHRPSEFSYQQWDQPTPLPSSQPQRLSGLFPAYTPPNVRDISSWAAGVTRSRSTSQYGADAPEPVHEMADQDSVHEMPGDELKN</sequence>